<evidence type="ECO:0000256" key="1">
    <source>
        <dbReference type="SAM" id="SignalP"/>
    </source>
</evidence>
<organism evidence="2 3">
    <name type="scientific">Albimonas donghaensis</name>
    <dbReference type="NCBI Taxonomy" id="356660"/>
    <lineage>
        <taxon>Bacteria</taxon>
        <taxon>Pseudomonadati</taxon>
        <taxon>Pseudomonadota</taxon>
        <taxon>Alphaproteobacteria</taxon>
        <taxon>Rhodobacterales</taxon>
        <taxon>Paracoccaceae</taxon>
        <taxon>Albimonas</taxon>
    </lineage>
</organism>
<evidence type="ECO:0000313" key="2">
    <source>
        <dbReference type="EMBL" id="SDW48459.1"/>
    </source>
</evidence>
<dbReference type="EMBL" id="FNMZ01000001">
    <property type="protein sequence ID" value="SDW48459.1"/>
    <property type="molecule type" value="Genomic_DNA"/>
</dbReference>
<dbReference type="Proteomes" id="UP000199118">
    <property type="component" value="Unassembled WGS sequence"/>
</dbReference>
<name>A0A1H2TYS4_9RHOB</name>
<dbReference type="SUPFAM" id="SSF53822">
    <property type="entry name" value="Periplasmic binding protein-like I"/>
    <property type="match status" value="1"/>
</dbReference>
<gene>
    <name evidence="2" type="ORF">SAMN05444336_1011149</name>
</gene>
<keyword evidence="3" id="KW-1185">Reference proteome</keyword>
<dbReference type="STRING" id="356660.SAMN05444336_1011149"/>
<dbReference type="InterPro" id="IPR022478">
    <property type="entry name" value="ABC_transptr_sub-bd_PQQ"/>
</dbReference>
<dbReference type="Gene3D" id="3.40.50.2300">
    <property type="match status" value="2"/>
</dbReference>
<feature type="signal peptide" evidence="1">
    <location>
        <begin position="1"/>
        <end position="23"/>
    </location>
</feature>
<protein>
    <submittedName>
        <fullName evidence="2">ABC transporter, substrate binding protein, PQQ-dependent alcohol dehydrogenase system</fullName>
    </submittedName>
</protein>
<dbReference type="AlphaFoldDB" id="A0A1H2TYS4"/>
<dbReference type="RefSeq" id="WP_092680108.1">
    <property type="nucleotide sequence ID" value="NZ_FNMZ01000001.1"/>
</dbReference>
<dbReference type="NCBIfam" id="TIGR03863">
    <property type="entry name" value="PQQ_ABC_bind"/>
    <property type="match status" value="1"/>
</dbReference>
<dbReference type="OrthoDB" id="5341635at2"/>
<accession>A0A1H2TYS4</accession>
<keyword evidence="1" id="KW-0732">Signal</keyword>
<proteinExistence type="predicted"/>
<sequence length="396" mass="42349">MIRTRSLAAAFAALLALAPSARADPLALRVGWLEARAARPPVLSNLDPAPEDLGLAGARLGLADNAASGRFLGQRFALSEVVIPPGEDPLAPARALLSETGLLVVSAPAATLTAIADLPEAEGALIFNAAAPEADLRGAGCRANVLHVFPSLAMRADALMQFLAARRWTELAMIEGTHEGDAEWAGALAAAARKFGLRIRGREVWDHASADIRRLAGQEAPLFTQNLPAHDVLLVADEQGDFARWMMFNTWEPRLFAGSEGLVPSAWTPQAEQWGASQLQSRFRALAGRDMRPEDYAAWAALRAVGEAATRAVSAEPGRLRAYMLGPEFELAGFKGRPLSFRAWNGQLRQPIPLAHPRGLVAMAPLEGFLHQRNEMDTLGQDAPESACRAFEGGNG</sequence>
<feature type="chain" id="PRO_5011586903" evidence="1">
    <location>
        <begin position="24"/>
        <end position="396"/>
    </location>
</feature>
<evidence type="ECO:0000313" key="3">
    <source>
        <dbReference type="Proteomes" id="UP000199118"/>
    </source>
</evidence>
<reference evidence="2 3" key="1">
    <citation type="submission" date="2016-10" db="EMBL/GenBank/DDBJ databases">
        <authorList>
            <person name="de Groot N.N."/>
        </authorList>
    </citation>
    <scope>NUCLEOTIDE SEQUENCE [LARGE SCALE GENOMIC DNA]</scope>
    <source>
        <strain evidence="2 3">DSM 17890</strain>
    </source>
</reference>
<dbReference type="InterPro" id="IPR028082">
    <property type="entry name" value="Peripla_BP_I"/>
</dbReference>